<feature type="transmembrane region" description="Helical" evidence="2">
    <location>
        <begin position="331"/>
        <end position="352"/>
    </location>
</feature>
<keyword evidence="4" id="KW-1185">Reference proteome</keyword>
<feature type="transmembrane region" description="Helical" evidence="2">
    <location>
        <begin position="51"/>
        <end position="74"/>
    </location>
</feature>
<reference evidence="3 4" key="1">
    <citation type="submission" date="2020-09" db="EMBL/GenBank/DDBJ databases">
        <title>Isolation and identification of active actinomycetes.</title>
        <authorList>
            <person name="Li X."/>
        </authorList>
    </citation>
    <scope>NUCLEOTIDE SEQUENCE [LARGE SCALE GENOMIC DNA]</scope>
    <source>
        <strain evidence="3 4">NEAU-LLC</strain>
    </source>
</reference>
<evidence type="ECO:0000256" key="2">
    <source>
        <dbReference type="SAM" id="Phobius"/>
    </source>
</evidence>
<proteinExistence type="predicted"/>
<evidence type="ECO:0000313" key="4">
    <source>
        <dbReference type="Proteomes" id="UP000598426"/>
    </source>
</evidence>
<feature type="compositionally biased region" description="Low complexity" evidence="1">
    <location>
        <begin position="460"/>
        <end position="476"/>
    </location>
</feature>
<feature type="transmembrane region" description="Helical" evidence="2">
    <location>
        <begin position="395"/>
        <end position="414"/>
    </location>
</feature>
<evidence type="ECO:0000256" key="1">
    <source>
        <dbReference type="SAM" id="MobiDB-lite"/>
    </source>
</evidence>
<dbReference type="RefSeq" id="WP_191173301.1">
    <property type="nucleotide sequence ID" value="NZ_JACXZS010000015.1"/>
</dbReference>
<keyword evidence="2" id="KW-1133">Transmembrane helix</keyword>
<feature type="region of interest" description="Disordered" evidence="1">
    <location>
        <begin position="459"/>
        <end position="528"/>
    </location>
</feature>
<accession>A0ABR8NSZ3</accession>
<keyword evidence="2" id="KW-0472">Membrane</keyword>
<evidence type="ECO:0000313" key="3">
    <source>
        <dbReference type="EMBL" id="MBD3943703.1"/>
    </source>
</evidence>
<feature type="compositionally biased region" description="Low complexity" evidence="1">
    <location>
        <begin position="506"/>
        <end position="518"/>
    </location>
</feature>
<dbReference type="Proteomes" id="UP000598426">
    <property type="component" value="Unassembled WGS sequence"/>
</dbReference>
<dbReference type="EMBL" id="JACXZS010000015">
    <property type="protein sequence ID" value="MBD3943703.1"/>
    <property type="molecule type" value="Genomic_DNA"/>
</dbReference>
<sequence length="528" mass="54746">MTADATTADDTAALRARLEALEAENARLRATTGADAAPAPDERLKGSRWRAFFSALCIVIATILVPVSIVAAWARSELVDEEKFVATLAPLAQDPHVQSLIISEAMDAVDAQVDFTELTGNVIDGISDLGLGPRAVAALKLLQQPAADGLHNLVQTGVTRVVESDAFADVWATAVRGAHRALVTTATSDGAGVFVLTDEGLGMKLGPIIDQVKQRLVDNGVGVASLIPEVDRTIIIGDGSAVGTIRTVYAIADVAGWWLPFIAIGLFVAGILIARRRPVAVLGTGIGLFIGGAALASTFSIGTLVVANAASDLDLSVPALDVIYTALVDDMRRTALVVALLGALIAVVGWVTGRWRPARRVRGLVSGLNASARAGLAARGLDTGRVGTWMGRQRVLVRIVVVILAVVWLMALRPLSAGDIFLVVVVAIIVAWVLELLQKRPDDAARAVATRRSVDESEAEAAVAEAATVDTGTDANADADGDGSNDTLPLPSPDAETAPLPDLEPGDAGDAAAGGAASPRPPKRPKRP</sequence>
<feature type="transmembrane region" description="Helical" evidence="2">
    <location>
        <begin position="286"/>
        <end position="311"/>
    </location>
</feature>
<organism evidence="3 4">
    <name type="scientific">Microbacterium helvum</name>
    <dbReference type="NCBI Taxonomy" id="2773713"/>
    <lineage>
        <taxon>Bacteria</taxon>
        <taxon>Bacillati</taxon>
        <taxon>Actinomycetota</taxon>
        <taxon>Actinomycetes</taxon>
        <taxon>Micrococcales</taxon>
        <taxon>Microbacteriaceae</taxon>
        <taxon>Microbacterium</taxon>
    </lineage>
</organism>
<keyword evidence="2" id="KW-0812">Transmembrane</keyword>
<feature type="transmembrane region" description="Helical" evidence="2">
    <location>
        <begin position="420"/>
        <end position="437"/>
    </location>
</feature>
<protein>
    <submittedName>
        <fullName evidence="3">Uncharacterized protein</fullName>
    </submittedName>
</protein>
<feature type="transmembrane region" description="Helical" evidence="2">
    <location>
        <begin position="255"/>
        <end position="274"/>
    </location>
</feature>
<name>A0ABR8NSZ3_9MICO</name>
<gene>
    <name evidence="3" type="ORF">IF188_18585</name>
</gene>
<comment type="caution">
    <text evidence="3">The sequence shown here is derived from an EMBL/GenBank/DDBJ whole genome shotgun (WGS) entry which is preliminary data.</text>
</comment>